<sequence length="263" mass="30145">MENLTVKEGRICVFRGGNEFEINGLNINMKASNTSRNTDNKASRPRDVKLVECSNSYIRGSKIFNKNDECIHRLRIPHKIVDGEEKETYWLVFCNSVAYMIHKNTSQSRRLFEYSSGYESHVILDNTLCVLTESLLHLYDLTRDKVVAEFVIASNDHELAIKDTNKSDTNALTSSFETETLFCLKSDVDLDSQPSPQPSPQPDRALATSTFLYLSRDRHVLVKFRLPRHKRASILESRLLLERASGSTTYQIESNKLIQIHEE</sequence>
<dbReference type="VEuPathDB" id="MicrosporidiaDB:ECANGB1_2219"/>
<dbReference type="EMBL" id="LWDP01000008">
    <property type="protein sequence ID" value="ORD94823.1"/>
    <property type="molecule type" value="Genomic_DNA"/>
</dbReference>
<gene>
    <name evidence="1" type="ORF">ECANGB1_2219</name>
</gene>
<keyword evidence="2" id="KW-1185">Reference proteome</keyword>
<protein>
    <submittedName>
        <fullName evidence="1">Uncharacterized protein</fullName>
    </submittedName>
</protein>
<comment type="caution">
    <text evidence="1">The sequence shown here is derived from an EMBL/GenBank/DDBJ whole genome shotgun (WGS) entry which is preliminary data.</text>
</comment>
<dbReference type="Proteomes" id="UP000192639">
    <property type="component" value="Unassembled WGS sequence"/>
</dbReference>
<dbReference type="AlphaFoldDB" id="A0A1Y1S8M6"/>
<accession>A0A1Y1S8M6</accession>
<organism evidence="1 2">
    <name type="scientific">Enterospora canceri</name>
    <dbReference type="NCBI Taxonomy" id="1081671"/>
    <lineage>
        <taxon>Eukaryota</taxon>
        <taxon>Fungi</taxon>
        <taxon>Fungi incertae sedis</taxon>
        <taxon>Microsporidia</taxon>
        <taxon>Enterocytozoonidae</taxon>
        <taxon>Enterospora</taxon>
    </lineage>
</organism>
<reference evidence="1 2" key="1">
    <citation type="journal article" date="2017" name="Environ. Microbiol.">
        <title>Decay of the glycolytic pathway and adaptation to intranuclear parasitism within Enterocytozoonidae microsporidia.</title>
        <authorList>
            <person name="Wiredu Boakye D."/>
            <person name="Jaroenlak P."/>
            <person name="Prachumwat A."/>
            <person name="Williams T.A."/>
            <person name="Bateman K.S."/>
            <person name="Itsathitphaisarn O."/>
            <person name="Sritunyalucksana K."/>
            <person name="Paszkiewicz K.H."/>
            <person name="Moore K.A."/>
            <person name="Stentiford G.D."/>
            <person name="Williams B.A."/>
        </authorList>
    </citation>
    <scope>NUCLEOTIDE SEQUENCE [LARGE SCALE GENOMIC DNA]</scope>
    <source>
        <strain evidence="1 2">GB1</strain>
    </source>
</reference>
<evidence type="ECO:0000313" key="1">
    <source>
        <dbReference type="EMBL" id="ORD94823.1"/>
    </source>
</evidence>
<name>A0A1Y1S8M6_9MICR</name>
<proteinExistence type="predicted"/>
<evidence type="ECO:0000313" key="2">
    <source>
        <dbReference type="Proteomes" id="UP000192639"/>
    </source>
</evidence>